<evidence type="ECO:0000313" key="2">
    <source>
        <dbReference type="EMBL" id="RTR32156.1"/>
    </source>
</evidence>
<reference evidence="2 3" key="1">
    <citation type="submission" date="2018-12" db="EMBL/GenBank/DDBJ databases">
        <authorList>
            <person name="Yu L."/>
        </authorList>
    </citation>
    <scope>NUCLEOTIDE SEQUENCE [LARGE SCALE GENOMIC DNA]</scope>
    <source>
        <strain evidence="2 3">HAW-EB5</strain>
    </source>
</reference>
<dbReference type="AlphaFoldDB" id="A0A3S0IBZ4"/>
<keyword evidence="2" id="KW-0808">Transferase</keyword>
<dbReference type="InterPro" id="IPR016181">
    <property type="entry name" value="Acyl_CoA_acyltransferase"/>
</dbReference>
<protein>
    <submittedName>
        <fullName evidence="2">N-acetyltransferase</fullName>
    </submittedName>
</protein>
<keyword evidence="3" id="KW-1185">Reference proteome</keyword>
<dbReference type="PANTHER" id="PTHR43792">
    <property type="entry name" value="GNAT FAMILY, PUTATIVE (AFU_ORTHOLOGUE AFUA_3G00765)-RELATED-RELATED"/>
    <property type="match status" value="1"/>
</dbReference>
<evidence type="ECO:0000313" key="3">
    <source>
        <dbReference type="Proteomes" id="UP000282060"/>
    </source>
</evidence>
<dbReference type="PANTHER" id="PTHR43792:SF1">
    <property type="entry name" value="N-ACETYLTRANSFERASE DOMAIN-CONTAINING PROTEIN"/>
    <property type="match status" value="1"/>
</dbReference>
<name>A0A3S0IBZ4_9GAMM</name>
<dbReference type="InterPro" id="IPR051531">
    <property type="entry name" value="N-acetyltransferase"/>
</dbReference>
<comment type="caution">
    <text evidence="2">The sequence shown here is derived from an EMBL/GenBank/DDBJ whole genome shotgun (WGS) entry which is preliminary data.</text>
</comment>
<dbReference type="Gene3D" id="3.40.630.30">
    <property type="match status" value="1"/>
</dbReference>
<dbReference type="EMBL" id="RXNV01000004">
    <property type="protein sequence ID" value="RTR32156.1"/>
    <property type="molecule type" value="Genomic_DNA"/>
</dbReference>
<accession>A0A3S0IBZ4</accession>
<evidence type="ECO:0000259" key="1">
    <source>
        <dbReference type="PROSITE" id="PS51186"/>
    </source>
</evidence>
<sequence length="175" mass="19345">MLENHLIVLETSRLILRHLEIADADFILSLLNTKGFLDNIGDRGVRDLLQAETYLLDGPLASYYQNGFGLYLVELRESGEPIGLSGLVKRPLFDSPDLGYAFLPAFWGKGYAIESAKAVLLHCQTLGLKQVLGIVSPGNEASISVLEKVGMSYKETRIWEEDNSEVLIYEIAIGS</sequence>
<gene>
    <name evidence="2" type="ORF">EKG39_12045</name>
</gene>
<dbReference type="InterPro" id="IPR000182">
    <property type="entry name" value="GNAT_dom"/>
</dbReference>
<dbReference type="Pfam" id="PF13302">
    <property type="entry name" value="Acetyltransf_3"/>
    <property type="match status" value="1"/>
</dbReference>
<dbReference type="OrthoDB" id="9798081at2"/>
<proteinExistence type="predicted"/>
<feature type="domain" description="N-acetyltransferase" evidence="1">
    <location>
        <begin position="14"/>
        <end position="174"/>
    </location>
</feature>
<dbReference type="RefSeq" id="WP_126505995.1">
    <property type="nucleotide sequence ID" value="NZ_RXNV01000004.1"/>
</dbReference>
<organism evidence="2 3">
    <name type="scientific">Shewanella atlantica</name>
    <dbReference type="NCBI Taxonomy" id="271099"/>
    <lineage>
        <taxon>Bacteria</taxon>
        <taxon>Pseudomonadati</taxon>
        <taxon>Pseudomonadota</taxon>
        <taxon>Gammaproteobacteria</taxon>
        <taxon>Alteromonadales</taxon>
        <taxon>Shewanellaceae</taxon>
        <taxon>Shewanella</taxon>
    </lineage>
</organism>
<dbReference type="SUPFAM" id="SSF55729">
    <property type="entry name" value="Acyl-CoA N-acyltransferases (Nat)"/>
    <property type="match status" value="1"/>
</dbReference>
<dbReference type="Proteomes" id="UP000282060">
    <property type="component" value="Unassembled WGS sequence"/>
</dbReference>
<dbReference type="GO" id="GO:0016747">
    <property type="term" value="F:acyltransferase activity, transferring groups other than amino-acyl groups"/>
    <property type="evidence" value="ECO:0007669"/>
    <property type="project" value="InterPro"/>
</dbReference>
<dbReference type="PROSITE" id="PS51186">
    <property type="entry name" value="GNAT"/>
    <property type="match status" value="1"/>
</dbReference>